<organism evidence="1 2">
    <name type="scientific">Chitinophaga flava</name>
    <dbReference type="NCBI Taxonomy" id="2259036"/>
    <lineage>
        <taxon>Bacteria</taxon>
        <taxon>Pseudomonadati</taxon>
        <taxon>Bacteroidota</taxon>
        <taxon>Chitinophagia</taxon>
        <taxon>Chitinophagales</taxon>
        <taxon>Chitinophagaceae</taxon>
        <taxon>Chitinophaga</taxon>
    </lineage>
</organism>
<dbReference type="AlphaFoldDB" id="A0A365XZ35"/>
<reference evidence="1 2" key="1">
    <citation type="submission" date="2018-05" db="EMBL/GenBank/DDBJ databases">
        <title>Chitinophaga sp. K3CV102501T nov., isolated from isolated from a monsoon evergreen broad-leaved forest soil.</title>
        <authorList>
            <person name="Lv Y."/>
        </authorList>
    </citation>
    <scope>NUCLEOTIDE SEQUENCE [LARGE SCALE GENOMIC DNA]</scope>
    <source>
        <strain evidence="1 2">GDMCC 1.1325</strain>
    </source>
</reference>
<accession>A0A365XZ35</accession>
<comment type="caution">
    <text evidence="1">The sequence shown here is derived from an EMBL/GenBank/DDBJ whole genome shotgun (WGS) entry which is preliminary data.</text>
</comment>
<name>A0A365XZ35_9BACT</name>
<gene>
    <name evidence="1" type="ORF">DF182_30915</name>
</gene>
<dbReference type="Proteomes" id="UP000253410">
    <property type="component" value="Unassembled WGS sequence"/>
</dbReference>
<dbReference type="EMBL" id="QFFJ01000002">
    <property type="protein sequence ID" value="RBL90845.1"/>
    <property type="molecule type" value="Genomic_DNA"/>
</dbReference>
<evidence type="ECO:0000313" key="1">
    <source>
        <dbReference type="EMBL" id="RBL90845.1"/>
    </source>
</evidence>
<keyword evidence="2" id="KW-1185">Reference proteome</keyword>
<evidence type="ECO:0000313" key="2">
    <source>
        <dbReference type="Proteomes" id="UP000253410"/>
    </source>
</evidence>
<proteinExistence type="predicted"/>
<protein>
    <submittedName>
        <fullName evidence="1">Uncharacterized protein</fullName>
    </submittedName>
</protein>
<sequence length="64" mass="7487">MAIQYEYFFPLNTVDNSPLYQFCKTQEIPDDHRYAGISQVYFMGQNTPGVLFKDAIIYQLISKN</sequence>